<dbReference type="GO" id="GO:0000981">
    <property type="term" value="F:DNA-binding transcription factor activity, RNA polymerase II-specific"/>
    <property type="evidence" value="ECO:0007669"/>
    <property type="project" value="TreeGrafter"/>
</dbReference>
<dbReference type="AlphaFoldDB" id="A0A8S0Z6Z2"/>
<protein>
    <submittedName>
        <fullName evidence="16">Uncharacterized protein</fullName>
    </submittedName>
</protein>
<dbReference type="Pfam" id="PF00096">
    <property type="entry name" value="zf-C2H2"/>
    <property type="match status" value="6"/>
</dbReference>
<evidence type="ECO:0000256" key="6">
    <source>
        <dbReference type="ARBA" id="ARBA00022833"/>
    </source>
</evidence>
<keyword evidence="5 12" id="KW-0863">Zinc-finger</keyword>
<feature type="binding site" evidence="13">
    <location>
        <position position="6"/>
    </location>
    <ligand>
        <name>Zn(2+)</name>
        <dbReference type="ChEBI" id="CHEBI:29105"/>
    </ligand>
</feature>
<comment type="subcellular location">
    <subcellularLocation>
        <location evidence="1">Nucleus</location>
    </subcellularLocation>
</comment>
<organism evidence="16 18">
    <name type="scientific">Arctia plantaginis</name>
    <name type="common">Wood tiger moth</name>
    <name type="synonym">Phalaena plantaginis</name>
    <dbReference type="NCBI Taxonomy" id="874455"/>
    <lineage>
        <taxon>Eukaryota</taxon>
        <taxon>Metazoa</taxon>
        <taxon>Ecdysozoa</taxon>
        <taxon>Arthropoda</taxon>
        <taxon>Hexapoda</taxon>
        <taxon>Insecta</taxon>
        <taxon>Pterygota</taxon>
        <taxon>Neoptera</taxon>
        <taxon>Endopterygota</taxon>
        <taxon>Lepidoptera</taxon>
        <taxon>Glossata</taxon>
        <taxon>Ditrysia</taxon>
        <taxon>Noctuoidea</taxon>
        <taxon>Erebidae</taxon>
        <taxon>Arctiinae</taxon>
        <taxon>Arctia</taxon>
    </lineage>
</organism>
<feature type="domain" description="C2H2-type" evidence="14">
    <location>
        <begin position="241"/>
        <end position="268"/>
    </location>
</feature>
<dbReference type="GO" id="GO:0008270">
    <property type="term" value="F:zinc ion binding"/>
    <property type="evidence" value="ECO:0007669"/>
    <property type="project" value="UniProtKB-UniRule"/>
</dbReference>
<dbReference type="InterPro" id="IPR036236">
    <property type="entry name" value="Znf_C2H2_sf"/>
</dbReference>
<dbReference type="EMBL" id="CADEBD010000282">
    <property type="protein sequence ID" value="CAB3228187.1"/>
    <property type="molecule type" value="Genomic_DNA"/>
</dbReference>
<evidence type="ECO:0000256" key="10">
    <source>
        <dbReference type="ARBA" id="ARBA00023242"/>
    </source>
</evidence>
<dbReference type="InterPro" id="IPR013087">
    <property type="entry name" value="Znf_C2H2_type"/>
</dbReference>
<dbReference type="FunFam" id="3.30.160.60:FF:000100">
    <property type="entry name" value="Zinc finger 45-like"/>
    <property type="match status" value="1"/>
</dbReference>
<evidence type="ECO:0000313" key="19">
    <source>
        <dbReference type="Proteomes" id="UP000494256"/>
    </source>
</evidence>
<feature type="domain" description="C2H2-type" evidence="14">
    <location>
        <begin position="325"/>
        <end position="353"/>
    </location>
</feature>
<feature type="binding site" evidence="13">
    <location>
        <position position="9"/>
    </location>
    <ligand>
        <name>Zn(2+)</name>
        <dbReference type="ChEBI" id="CHEBI:29105"/>
    </ligand>
</feature>
<dbReference type="Proteomes" id="UP000494106">
    <property type="component" value="Unassembled WGS sequence"/>
</dbReference>
<dbReference type="FunFam" id="3.30.160.60:FF:000446">
    <property type="entry name" value="Zinc finger protein"/>
    <property type="match status" value="1"/>
</dbReference>
<evidence type="ECO:0000256" key="1">
    <source>
        <dbReference type="ARBA" id="ARBA00004123"/>
    </source>
</evidence>
<evidence type="ECO:0000256" key="2">
    <source>
        <dbReference type="ARBA" id="ARBA00006991"/>
    </source>
</evidence>
<dbReference type="SUPFAM" id="SSF57667">
    <property type="entry name" value="beta-beta-alpha zinc fingers"/>
    <property type="match status" value="6"/>
</dbReference>
<dbReference type="Gene3D" id="3.40.1800.20">
    <property type="match status" value="1"/>
</dbReference>
<dbReference type="Pfam" id="PF13894">
    <property type="entry name" value="zf-C2H2_4"/>
    <property type="match status" value="1"/>
</dbReference>
<dbReference type="InterPro" id="IPR050527">
    <property type="entry name" value="Snail/Krueppel_Znf"/>
</dbReference>
<feature type="domain" description="C2H2-type" evidence="14">
    <location>
        <begin position="353"/>
        <end position="377"/>
    </location>
</feature>
<evidence type="ECO:0000256" key="12">
    <source>
        <dbReference type="PROSITE-ProRule" id="PRU00042"/>
    </source>
</evidence>
<evidence type="ECO:0000313" key="17">
    <source>
        <dbReference type="EMBL" id="CAB3228187.1"/>
    </source>
</evidence>
<dbReference type="GO" id="GO:0000978">
    <property type="term" value="F:RNA polymerase II cis-regulatory region sequence-specific DNA binding"/>
    <property type="evidence" value="ECO:0007669"/>
    <property type="project" value="TreeGrafter"/>
</dbReference>
<dbReference type="InterPro" id="IPR012934">
    <property type="entry name" value="Znf_AD"/>
</dbReference>
<evidence type="ECO:0000256" key="7">
    <source>
        <dbReference type="ARBA" id="ARBA00023015"/>
    </source>
</evidence>
<keyword evidence="9" id="KW-0804">Transcription</keyword>
<comment type="similarity">
    <text evidence="2">Belongs to the krueppel C2H2-type zinc-finger protein family.</text>
</comment>
<dbReference type="PROSITE" id="PS50157">
    <property type="entry name" value="ZINC_FINGER_C2H2_2"/>
    <property type="match status" value="11"/>
</dbReference>
<dbReference type="Gene3D" id="3.30.160.60">
    <property type="entry name" value="Classic Zinc Finger"/>
    <property type="match status" value="10"/>
</dbReference>
<feature type="binding site" evidence="13">
    <location>
        <position position="50"/>
    </location>
    <ligand>
        <name>Zn(2+)</name>
        <dbReference type="ChEBI" id="CHEBI:29105"/>
    </ligand>
</feature>
<comment type="caution">
    <text evidence="16">The sequence shown here is derived from an EMBL/GenBank/DDBJ whole genome shotgun (WGS) entry which is preliminary data.</text>
</comment>
<dbReference type="FunFam" id="3.30.160.60:FF:001370">
    <property type="entry name" value="Zinc finger protein"/>
    <property type="match status" value="1"/>
</dbReference>
<feature type="domain" description="C2H2-type" evidence="14">
    <location>
        <begin position="213"/>
        <end position="240"/>
    </location>
</feature>
<evidence type="ECO:0000259" key="14">
    <source>
        <dbReference type="PROSITE" id="PS50157"/>
    </source>
</evidence>
<name>A0A8S0Z6Z2_ARCPL</name>
<dbReference type="FunFam" id="3.30.160.60:FF:000512">
    <property type="entry name" value="zinc finger protein 197 isoform X1"/>
    <property type="match status" value="1"/>
</dbReference>
<keyword evidence="8" id="KW-0238">DNA-binding</keyword>
<dbReference type="SUPFAM" id="SSF57716">
    <property type="entry name" value="Glucocorticoid receptor-like (DNA-binding domain)"/>
    <property type="match status" value="1"/>
</dbReference>
<dbReference type="GO" id="GO:0005634">
    <property type="term" value="C:nucleus"/>
    <property type="evidence" value="ECO:0007669"/>
    <property type="project" value="UniProtKB-SubCell"/>
</dbReference>
<dbReference type="Pfam" id="PF07776">
    <property type="entry name" value="zf-AD"/>
    <property type="match status" value="1"/>
</dbReference>
<evidence type="ECO:0000259" key="15">
    <source>
        <dbReference type="PROSITE" id="PS51915"/>
    </source>
</evidence>
<dbReference type="FunFam" id="3.30.160.60:FF:001289">
    <property type="entry name" value="Zinc finger protein 574"/>
    <property type="match status" value="1"/>
</dbReference>
<comment type="similarity">
    <text evidence="11">Belongs to the snail C2H2-type zinc-finger protein family.</text>
</comment>
<evidence type="ECO:0000256" key="4">
    <source>
        <dbReference type="ARBA" id="ARBA00022737"/>
    </source>
</evidence>
<feature type="domain" description="C2H2-type" evidence="14">
    <location>
        <begin position="378"/>
        <end position="406"/>
    </location>
</feature>
<evidence type="ECO:0000313" key="18">
    <source>
        <dbReference type="Proteomes" id="UP000494106"/>
    </source>
</evidence>
<feature type="domain" description="C2H2-type" evidence="14">
    <location>
        <begin position="269"/>
        <end position="296"/>
    </location>
</feature>
<evidence type="ECO:0000256" key="8">
    <source>
        <dbReference type="ARBA" id="ARBA00023125"/>
    </source>
</evidence>
<feature type="domain" description="C2H2-type" evidence="14">
    <location>
        <begin position="183"/>
        <end position="210"/>
    </location>
</feature>
<gene>
    <name evidence="17" type="ORF">APLA_LOCUS3416</name>
    <name evidence="16" type="ORF">APLA_LOCUS3495</name>
</gene>
<dbReference type="FunFam" id="3.30.160.60:FF:000733">
    <property type="entry name" value="Zinc finger protein 236 variant"/>
    <property type="match status" value="1"/>
</dbReference>
<keyword evidence="6 13" id="KW-0862">Zinc</keyword>
<feature type="binding site" evidence="13">
    <location>
        <position position="53"/>
    </location>
    <ligand>
        <name>Zn(2+)</name>
        <dbReference type="ChEBI" id="CHEBI:29105"/>
    </ligand>
</feature>
<feature type="domain" description="C2H2-type" evidence="14">
    <location>
        <begin position="297"/>
        <end position="324"/>
    </location>
</feature>
<dbReference type="PROSITE" id="PS51915">
    <property type="entry name" value="ZAD"/>
    <property type="match status" value="1"/>
</dbReference>
<accession>A0A8S0Z6Z2</accession>
<dbReference type="OrthoDB" id="40579at2759"/>
<evidence type="ECO:0000256" key="11">
    <source>
        <dbReference type="ARBA" id="ARBA00037948"/>
    </source>
</evidence>
<dbReference type="PROSITE" id="PS00028">
    <property type="entry name" value="ZINC_FINGER_C2H2_1"/>
    <property type="match status" value="9"/>
</dbReference>
<dbReference type="PANTHER" id="PTHR24388:SF54">
    <property type="entry name" value="PROTEIN ESCARGOT"/>
    <property type="match status" value="1"/>
</dbReference>
<evidence type="ECO:0000256" key="3">
    <source>
        <dbReference type="ARBA" id="ARBA00022723"/>
    </source>
</evidence>
<dbReference type="EMBL" id="CADEBC010000301">
    <property type="protein sequence ID" value="CAB3227949.1"/>
    <property type="molecule type" value="Genomic_DNA"/>
</dbReference>
<feature type="domain" description="C2H2-type" evidence="14">
    <location>
        <begin position="438"/>
        <end position="461"/>
    </location>
</feature>
<evidence type="ECO:0000256" key="5">
    <source>
        <dbReference type="ARBA" id="ARBA00022771"/>
    </source>
</evidence>
<keyword evidence="18" id="KW-1185">Reference proteome</keyword>
<dbReference type="SMART" id="SM00355">
    <property type="entry name" value="ZnF_C2H2"/>
    <property type="match status" value="11"/>
</dbReference>
<feature type="domain" description="ZAD" evidence="15">
    <location>
        <begin position="4"/>
        <end position="77"/>
    </location>
</feature>
<evidence type="ECO:0000256" key="13">
    <source>
        <dbReference type="PROSITE-ProRule" id="PRU01263"/>
    </source>
</evidence>
<evidence type="ECO:0000256" key="9">
    <source>
        <dbReference type="ARBA" id="ARBA00023163"/>
    </source>
</evidence>
<dbReference type="PANTHER" id="PTHR24388">
    <property type="entry name" value="ZINC FINGER PROTEIN"/>
    <property type="match status" value="1"/>
</dbReference>
<proteinExistence type="inferred from homology"/>
<dbReference type="SMART" id="SM00868">
    <property type="entry name" value="zf-AD"/>
    <property type="match status" value="1"/>
</dbReference>
<feature type="domain" description="C2H2-type" evidence="14">
    <location>
        <begin position="407"/>
        <end position="437"/>
    </location>
</feature>
<reference evidence="18 19" key="1">
    <citation type="submission" date="2020-04" db="EMBL/GenBank/DDBJ databases">
        <authorList>
            <person name="Wallbank WR R."/>
            <person name="Pardo Diaz C."/>
            <person name="Kozak K."/>
            <person name="Martin S."/>
            <person name="Jiggins C."/>
            <person name="Moest M."/>
            <person name="Warren A I."/>
            <person name="Byers J.R.P. K."/>
            <person name="Montejo-Kovacevich G."/>
            <person name="Yen C E."/>
        </authorList>
    </citation>
    <scope>NUCLEOTIDE SEQUENCE [LARGE SCALE GENOMIC DNA]</scope>
</reference>
<keyword evidence="4" id="KW-0677">Repeat</keyword>
<keyword evidence="3 13" id="KW-0479">Metal-binding</keyword>
<feature type="domain" description="C2H2-type" evidence="14">
    <location>
        <begin position="155"/>
        <end position="182"/>
    </location>
</feature>
<keyword evidence="10" id="KW-0539">Nucleus</keyword>
<sequence>METRICRICLNNTASISIFEKQEDVQYSTKIMRCVNVVIVEGDGLPDAICKSCASELCTTYDFVNKCEASDKALRCIKITDQNDELSRPDPEIKLENIKQEISQDDDGHFDSFLLEDHKDSCPYDVKKRRKKYTKTKKFKEGLDRRKNKSKSGPVICVVCGYVAASRSAMESHMRTHTGEKPFICHYCNARFNLKGSLKRHILTHHTERERKFICETCGNSFLTKNSIVTHMRVHTDERPYVCPFCPKAFRQIASMIRHKRMHTGERPFTCLICFKKFTDKSHMVRHQVVHSNEKNFTCHLCSKSVKTRNALKSHMRTHSNEKHNICSYCGMTFSLKGNLQVHIKRIHSEKSGECTECQKTFSDLASHMRKHTGEKPFVCKLCDQGFVSKRSLSNHMVFRHENASKFKCSIGDCTKTFPTAMMLEFHLLKHHTNHTPYICHHCSKGFFRTSDLSRHLRVSHMDTIKVTGKGLVV</sequence>
<keyword evidence="7" id="KW-0805">Transcription regulation</keyword>
<dbReference type="Proteomes" id="UP000494256">
    <property type="component" value="Unassembled WGS sequence"/>
</dbReference>
<evidence type="ECO:0000313" key="16">
    <source>
        <dbReference type="EMBL" id="CAB3227949.1"/>
    </source>
</evidence>